<dbReference type="AlphaFoldDB" id="A0A2N5GJB4"/>
<accession>A0A2N5GJB4</accession>
<dbReference type="EMBL" id="PGVD01000097">
    <property type="protein sequence ID" value="PLR88593.1"/>
    <property type="molecule type" value="Genomic_DNA"/>
</dbReference>
<proteinExistence type="predicted"/>
<dbReference type="RefSeq" id="WP_101578358.1">
    <property type="nucleotide sequence ID" value="NZ_PGVA01000040.1"/>
</dbReference>
<keyword evidence="4" id="KW-1185">Reference proteome</keyword>
<organism evidence="1 3">
    <name type="scientific">Bacillus canaveralius</name>
    <dbReference type="NCBI Taxonomy" id="1403243"/>
    <lineage>
        <taxon>Bacteria</taxon>
        <taxon>Bacillati</taxon>
        <taxon>Bacillota</taxon>
        <taxon>Bacilli</taxon>
        <taxon>Bacillales</taxon>
        <taxon>Bacillaceae</taxon>
        <taxon>Bacillus</taxon>
    </lineage>
</organism>
<evidence type="ECO:0000313" key="2">
    <source>
        <dbReference type="EMBL" id="PLR88593.1"/>
    </source>
</evidence>
<dbReference type="EMBL" id="PGVA01000040">
    <property type="protein sequence ID" value="PLR81143.1"/>
    <property type="molecule type" value="Genomic_DNA"/>
</dbReference>
<evidence type="ECO:0000313" key="3">
    <source>
        <dbReference type="Proteomes" id="UP000234951"/>
    </source>
</evidence>
<dbReference type="Proteomes" id="UP000235114">
    <property type="component" value="Unassembled WGS sequence"/>
</dbReference>
<sequence>MPVRMTMTVTTATVMMTTMMMTKKTTTMTIVMTKDLKIENPKSTMETAEARKTGTIFTNGMMTIHSMKSRTM</sequence>
<reference evidence="1 3" key="1">
    <citation type="submission" date="2017-11" db="EMBL/GenBank/DDBJ databases">
        <title>Comparitive Functional Genomics of Dry Heat Resistant strains isolated from the Viking Spacecraft.</title>
        <authorList>
            <person name="Seuylemezian A."/>
            <person name="Cooper K."/>
            <person name="Vaishampayan P."/>
        </authorList>
    </citation>
    <scope>NUCLEOTIDE SEQUENCE [LARGE SCALE GENOMIC DNA]</scope>
    <source>
        <strain evidence="1 3">M4.6</strain>
    </source>
</reference>
<gene>
    <name evidence="1" type="ORF">CU635_15845</name>
    <name evidence="2" type="ORF">CVD25_22290</name>
</gene>
<name>A0A2N5GJB4_9BACI</name>
<dbReference type="Proteomes" id="UP000234951">
    <property type="component" value="Unassembled WGS sequence"/>
</dbReference>
<evidence type="ECO:0000313" key="1">
    <source>
        <dbReference type="EMBL" id="PLR81143.1"/>
    </source>
</evidence>
<reference evidence="2 4" key="2">
    <citation type="submission" date="2017-12" db="EMBL/GenBank/DDBJ databases">
        <title>Comparative Functional Genomics of Dry Heat Resistant strains isolated from the Viking Spacecraft.</title>
        <authorList>
            <person name="Seuylemezian A."/>
            <person name="Cooper K."/>
            <person name="Vaishampayan P."/>
        </authorList>
    </citation>
    <scope>NUCLEOTIDE SEQUENCE [LARGE SCALE GENOMIC DNA]</scope>
    <source>
        <strain evidence="2 4">ATCC 29669</strain>
    </source>
</reference>
<evidence type="ECO:0000313" key="4">
    <source>
        <dbReference type="Proteomes" id="UP000235114"/>
    </source>
</evidence>
<protein>
    <submittedName>
        <fullName evidence="1">Uncharacterized protein</fullName>
    </submittedName>
</protein>
<comment type="caution">
    <text evidence="1">The sequence shown here is derived from an EMBL/GenBank/DDBJ whole genome shotgun (WGS) entry which is preliminary data.</text>
</comment>